<organism evidence="2 3">
    <name type="scientific">Terriglobus aquaticus</name>
    <dbReference type="NCBI Taxonomy" id="940139"/>
    <lineage>
        <taxon>Bacteria</taxon>
        <taxon>Pseudomonadati</taxon>
        <taxon>Acidobacteriota</taxon>
        <taxon>Terriglobia</taxon>
        <taxon>Terriglobales</taxon>
        <taxon>Acidobacteriaceae</taxon>
        <taxon>Terriglobus</taxon>
    </lineage>
</organism>
<dbReference type="RefSeq" id="WP_263413942.1">
    <property type="nucleotide sequence ID" value="NZ_BAABBH010000001.1"/>
</dbReference>
<dbReference type="Proteomes" id="UP001634747">
    <property type="component" value="Unassembled WGS sequence"/>
</dbReference>
<name>A0ABW9KFP2_9BACT</name>
<proteinExistence type="predicted"/>
<keyword evidence="1" id="KW-0732">Signal</keyword>
<evidence type="ECO:0000313" key="3">
    <source>
        <dbReference type="Proteomes" id="UP001634747"/>
    </source>
</evidence>
<protein>
    <submittedName>
        <fullName evidence="2">Glycine zipper domain-containing protein</fullName>
    </submittedName>
</protein>
<evidence type="ECO:0000313" key="2">
    <source>
        <dbReference type="EMBL" id="MFN2974494.1"/>
    </source>
</evidence>
<reference evidence="2 3" key="1">
    <citation type="submission" date="2024-12" db="EMBL/GenBank/DDBJ databases">
        <authorList>
            <person name="Lee Y."/>
        </authorList>
    </citation>
    <scope>NUCLEOTIDE SEQUENCE [LARGE SCALE GENOMIC DNA]</scope>
    <source>
        <strain evidence="2 3">03SUJ4</strain>
    </source>
</reference>
<keyword evidence="3" id="KW-1185">Reference proteome</keyword>
<feature type="chain" id="PRO_5045184737" evidence="1">
    <location>
        <begin position="26"/>
        <end position="99"/>
    </location>
</feature>
<gene>
    <name evidence="2" type="ORF">ACK2TP_01830</name>
</gene>
<feature type="signal peptide" evidence="1">
    <location>
        <begin position="1"/>
        <end position="25"/>
    </location>
</feature>
<sequence length="99" mass="9935">MNLKHAILSSALVLATALPALPAAAQDTYQHHGIGTGKGALIGGAGGAGIGALAGGGKGALIGGALGAGGGALIGHHNASVHHRHYRERHGYYRNRRYR</sequence>
<dbReference type="EMBL" id="JBJYXY010000001">
    <property type="protein sequence ID" value="MFN2974494.1"/>
    <property type="molecule type" value="Genomic_DNA"/>
</dbReference>
<comment type="caution">
    <text evidence="2">The sequence shown here is derived from an EMBL/GenBank/DDBJ whole genome shotgun (WGS) entry which is preliminary data.</text>
</comment>
<evidence type="ECO:0000256" key="1">
    <source>
        <dbReference type="SAM" id="SignalP"/>
    </source>
</evidence>
<accession>A0ABW9KFP2</accession>